<sequence>RHATLAFAPTCSRVPTVLRDRPEEDLMRGGVDAVLICRPPLSGRIYREPPASGVSCTRNI</sequence>
<gene>
    <name evidence="1" type="ORF">PFISCL1PPCAC_8964</name>
</gene>
<dbReference type="Proteomes" id="UP001432322">
    <property type="component" value="Unassembled WGS sequence"/>
</dbReference>
<evidence type="ECO:0000313" key="1">
    <source>
        <dbReference type="EMBL" id="GMT17667.1"/>
    </source>
</evidence>
<protein>
    <submittedName>
        <fullName evidence="1">Uncharacterized protein</fullName>
    </submittedName>
</protein>
<comment type="caution">
    <text evidence="1">The sequence shown here is derived from an EMBL/GenBank/DDBJ whole genome shotgun (WGS) entry which is preliminary data.</text>
</comment>
<organism evidence="1 2">
    <name type="scientific">Pristionchus fissidentatus</name>
    <dbReference type="NCBI Taxonomy" id="1538716"/>
    <lineage>
        <taxon>Eukaryota</taxon>
        <taxon>Metazoa</taxon>
        <taxon>Ecdysozoa</taxon>
        <taxon>Nematoda</taxon>
        <taxon>Chromadorea</taxon>
        <taxon>Rhabditida</taxon>
        <taxon>Rhabditina</taxon>
        <taxon>Diplogasteromorpha</taxon>
        <taxon>Diplogasteroidea</taxon>
        <taxon>Neodiplogasteridae</taxon>
        <taxon>Pristionchus</taxon>
    </lineage>
</organism>
<reference evidence="1" key="1">
    <citation type="submission" date="2023-10" db="EMBL/GenBank/DDBJ databases">
        <title>Genome assembly of Pristionchus species.</title>
        <authorList>
            <person name="Yoshida K."/>
            <person name="Sommer R.J."/>
        </authorList>
    </citation>
    <scope>NUCLEOTIDE SEQUENCE</scope>
    <source>
        <strain evidence="1">RS5133</strain>
    </source>
</reference>
<dbReference type="EMBL" id="BTSY01000003">
    <property type="protein sequence ID" value="GMT17667.1"/>
    <property type="molecule type" value="Genomic_DNA"/>
</dbReference>
<keyword evidence="2" id="KW-1185">Reference proteome</keyword>
<accession>A0AAV5VHU1</accession>
<dbReference type="AlphaFoldDB" id="A0AAV5VHU1"/>
<evidence type="ECO:0000313" key="2">
    <source>
        <dbReference type="Proteomes" id="UP001432322"/>
    </source>
</evidence>
<feature type="non-terminal residue" evidence="1">
    <location>
        <position position="1"/>
    </location>
</feature>
<proteinExistence type="predicted"/>
<name>A0AAV5VHU1_9BILA</name>